<accession>A0A9W8AY48</accession>
<reference evidence="4" key="1">
    <citation type="submission" date="2022-07" db="EMBL/GenBank/DDBJ databases">
        <title>Phylogenomic reconstructions and comparative analyses of Kickxellomycotina fungi.</title>
        <authorList>
            <person name="Reynolds N.K."/>
            <person name="Stajich J.E."/>
            <person name="Barry K."/>
            <person name="Grigoriev I.V."/>
            <person name="Crous P."/>
            <person name="Smith M.E."/>
        </authorList>
    </citation>
    <scope>NUCLEOTIDE SEQUENCE</scope>
    <source>
        <strain evidence="4">RSA 1196</strain>
    </source>
</reference>
<comment type="caution">
    <text evidence="4">The sequence shown here is derived from an EMBL/GenBank/DDBJ whole genome shotgun (WGS) entry which is preliminary data.</text>
</comment>
<dbReference type="OrthoDB" id="440160at2759"/>
<sequence length="316" mass="35266">MGTLSACAYLALVFRPPRITSAIIPVSRYAKPLSQSDATTSTEDTPESGATEPRQRTNTGKAEDKAPLLSTTPPTSLRRALLVIAHPDDECMFFGPLLTALQRWQSERTDDPHPNVEVHVLCLSAGNYDKKGGVRKVELVRSCQALGIAKENIVIVDDPALPDNPKKVWNVKMVAKLVEKCVVDRGIGSVFTFDMRGVSGHMNHIAVYLGVQHMLGFSRKVNARTLPCYRLVSVSLFRKYVSLFDSLFSLAIATQPDDSGAGLVSTPDYLLFVAHWRDVAQARNAMQQHQSQMIWFRHLYILFSRYMVINGFERMK</sequence>
<protein>
    <recommendedName>
        <fullName evidence="2">N-acetylglucosaminylphosphatidylinositol deacetylase</fullName>
        <ecNumber evidence="2">3.5.1.89</ecNumber>
    </recommendedName>
</protein>
<dbReference type="Gene3D" id="3.40.50.10320">
    <property type="entry name" value="LmbE-like"/>
    <property type="match status" value="1"/>
</dbReference>
<gene>
    <name evidence="4" type="ORF">IWQ62_001365</name>
</gene>
<dbReference type="PANTHER" id="PTHR12993:SF11">
    <property type="entry name" value="N-ACETYLGLUCOSAMINYL-PHOSPHATIDYLINOSITOL DE-N-ACETYLASE"/>
    <property type="match status" value="1"/>
</dbReference>
<name>A0A9W8AY48_9FUNG</name>
<dbReference type="GO" id="GO:0005783">
    <property type="term" value="C:endoplasmic reticulum"/>
    <property type="evidence" value="ECO:0007669"/>
    <property type="project" value="TreeGrafter"/>
</dbReference>
<feature type="region of interest" description="Disordered" evidence="3">
    <location>
        <begin position="33"/>
        <end position="73"/>
    </location>
</feature>
<dbReference type="InterPro" id="IPR024078">
    <property type="entry name" value="LmbE-like_dom_sf"/>
</dbReference>
<dbReference type="SUPFAM" id="SSF102588">
    <property type="entry name" value="LmbE-like"/>
    <property type="match status" value="1"/>
</dbReference>
<dbReference type="PANTHER" id="PTHR12993">
    <property type="entry name" value="N-ACETYLGLUCOSAMINYL-PHOSPHATIDYLINOSITOL DE-N-ACETYLASE-RELATED"/>
    <property type="match status" value="1"/>
</dbReference>
<organism evidence="4 5">
    <name type="scientific">Dispira parvispora</name>
    <dbReference type="NCBI Taxonomy" id="1520584"/>
    <lineage>
        <taxon>Eukaryota</taxon>
        <taxon>Fungi</taxon>
        <taxon>Fungi incertae sedis</taxon>
        <taxon>Zoopagomycota</taxon>
        <taxon>Kickxellomycotina</taxon>
        <taxon>Dimargaritomycetes</taxon>
        <taxon>Dimargaritales</taxon>
        <taxon>Dimargaritaceae</taxon>
        <taxon>Dispira</taxon>
    </lineage>
</organism>
<evidence type="ECO:0000313" key="4">
    <source>
        <dbReference type="EMBL" id="KAJ1968228.1"/>
    </source>
</evidence>
<dbReference type="AlphaFoldDB" id="A0A9W8AY48"/>
<dbReference type="EMBL" id="JANBPY010000212">
    <property type="protein sequence ID" value="KAJ1968228.1"/>
    <property type="molecule type" value="Genomic_DNA"/>
</dbReference>
<evidence type="ECO:0000256" key="3">
    <source>
        <dbReference type="SAM" id="MobiDB-lite"/>
    </source>
</evidence>
<keyword evidence="5" id="KW-1185">Reference proteome</keyword>
<dbReference type="GO" id="GO:0000225">
    <property type="term" value="F:N-acetylglucosaminylphosphatidylinositol deacetylase activity"/>
    <property type="evidence" value="ECO:0007669"/>
    <property type="project" value="UniProtKB-EC"/>
</dbReference>
<dbReference type="Proteomes" id="UP001150925">
    <property type="component" value="Unassembled WGS sequence"/>
</dbReference>
<dbReference type="Pfam" id="PF02585">
    <property type="entry name" value="PIG-L"/>
    <property type="match status" value="1"/>
</dbReference>
<evidence type="ECO:0000256" key="2">
    <source>
        <dbReference type="ARBA" id="ARBA00012176"/>
    </source>
</evidence>
<dbReference type="EC" id="3.5.1.89" evidence="2"/>
<proteinExistence type="inferred from homology"/>
<evidence type="ECO:0000256" key="1">
    <source>
        <dbReference type="ARBA" id="ARBA00006066"/>
    </source>
</evidence>
<feature type="compositionally biased region" description="Polar residues" evidence="3">
    <location>
        <begin position="33"/>
        <end position="43"/>
    </location>
</feature>
<comment type="similarity">
    <text evidence="1">Belongs to the PIGL family.</text>
</comment>
<evidence type="ECO:0000313" key="5">
    <source>
        <dbReference type="Proteomes" id="UP001150925"/>
    </source>
</evidence>
<dbReference type="InterPro" id="IPR003737">
    <property type="entry name" value="GlcNAc_PI_deacetylase-related"/>
</dbReference>